<feature type="region of interest" description="Disordered" evidence="1">
    <location>
        <begin position="1"/>
        <end position="23"/>
    </location>
</feature>
<evidence type="ECO:0000313" key="2">
    <source>
        <dbReference type="EMBL" id="KAF3854440.1"/>
    </source>
</evidence>
<evidence type="ECO:0000313" key="3">
    <source>
        <dbReference type="Proteomes" id="UP000518266"/>
    </source>
</evidence>
<feature type="region of interest" description="Disordered" evidence="1">
    <location>
        <begin position="76"/>
        <end position="104"/>
    </location>
</feature>
<keyword evidence="3" id="KW-1185">Reference proteome</keyword>
<accession>A0A7J5YYA2</accession>
<gene>
    <name evidence="2" type="ORF">F7725_022495</name>
</gene>
<feature type="compositionally biased region" description="Basic and acidic residues" evidence="1">
    <location>
        <begin position="90"/>
        <end position="104"/>
    </location>
</feature>
<name>A0A7J5YYA2_DISMA</name>
<dbReference type="AlphaFoldDB" id="A0A7J5YYA2"/>
<reference evidence="2 3" key="1">
    <citation type="submission" date="2020-03" db="EMBL/GenBank/DDBJ databases">
        <title>Dissostichus mawsoni Genome sequencing and assembly.</title>
        <authorList>
            <person name="Park H."/>
        </authorList>
    </citation>
    <scope>NUCLEOTIDE SEQUENCE [LARGE SCALE GENOMIC DNA]</scope>
    <source>
        <strain evidence="2">DM0001</strain>
        <tissue evidence="2">Muscle</tissue>
    </source>
</reference>
<protein>
    <submittedName>
        <fullName evidence="2">Uncharacterized protein</fullName>
    </submittedName>
</protein>
<dbReference type="Proteomes" id="UP000518266">
    <property type="component" value="Unassembled WGS sequence"/>
</dbReference>
<proteinExistence type="predicted"/>
<dbReference type="EMBL" id="JAAKFY010000007">
    <property type="protein sequence ID" value="KAF3854440.1"/>
    <property type="molecule type" value="Genomic_DNA"/>
</dbReference>
<comment type="caution">
    <text evidence="2">The sequence shown here is derived from an EMBL/GenBank/DDBJ whole genome shotgun (WGS) entry which is preliminary data.</text>
</comment>
<sequence>MLPNSPQTSPLSPSAQPASLLLQPTRAVPSCSLRDQSAPRRDPSLTSPCWDAATFPAKHCLHWLYYVCLRRSPASRGRQRRRRETGSQSQDKEKAGRQRLAKEPTRAPRFTWTVTYRCGTATTLSDGCVSPSDHSGRIRSRGAESPAIRCAPGVCGLLSLDLRPFPNQRLKLPHCNRRRRSSSEVVEVEDRVRLH</sequence>
<feature type="non-terminal residue" evidence="2">
    <location>
        <position position="195"/>
    </location>
</feature>
<organism evidence="2 3">
    <name type="scientific">Dissostichus mawsoni</name>
    <name type="common">Antarctic cod</name>
    <dbReference type="NCBI Taxonomy" id="36200"/>
    <lineage>
        <taxon>Eukaryota</taxon>
        <taxon>Metazoa</taxon>
        <taxon>Chordata</taxon>
        <taxon>Craniata</taxon>
        <taxon>Vertebrata</taxon>
        <taxon>Euteleostomi</taxon>
        <taxon>Actinopterygii</taxon>
        <taxon>Neopterygii</taxon>
        <taxon>Teleostei</taxon>
        <taxon>Neoteleostei</taxon>
        <taxon>Acanthomorphata</taxon>
        <taxon>Eupercaria</taxon>
        <taxon>Perciformes</taxon>
        <taxon>Notothenioidei</taxon>
        <taxon>Nototheniidae</taxon>
        <taxon>Dissostichus</taxon>
    </lineage>
</organism>
<evidence type="ECO:0000256" key="1">
    <source>
        <dbReference type="SAM" id="MobiDB-lite"/>
    </source>
</evidence>